<gene>
    <name evidence="1" type="ORF">Enr17x_43470</name>
</gene>
<evidence type="ECO:0000313" key="2">
    <source>
        <dbReference type="Proteomes" id="UP000318313"/>
    </source>
</evidence>
<dbReference type="Proteomes" id="UP000318313">
    <property type="component" value="Chromosome"/>
</dbReference>
<dbReference type="EMBL" id="CP037452">
    <property type="protein sequence ID" value="QDV52287.1"/>
    <property type="molecule type" value="Genomic_DNA"/>
</dbReference>
<sequence>MTAYTKVSDEYLQSEAILGTGWRGSFGELAVKLGRTTRSALLAVRMVQAYQKTNPGWNPANVYRVS</sequence>
<evidence type="ECO:0000313" key="1">
    <source>
        <dbReference type="EMBL" id="QDV52287.1"/>
    </source>
</evidence>
<accession>A0A518IGS4</accession>
<protein>
    <submittedName>
        <fullName evidence="1">Uncharacterized protein</fullName>
    </submittedName>
</protein>
<proteinExistence type="predicted"/>
<name>A0A518IGS4_9PLAN</name>
<dbReference type="AlphaFoldDB" id="A0A518IGS4"/>
<reference evidence="1 2" key="1">
    <citation type="submission" date="2019-03" db="EMBL/GenBank/DDBJ databases">
        <title>Deep-cultivation of Planctomycetes and their phenomic and genomic characterization uncovers novel biology.</title>
        <authorList>
            <person name="Wiegand S."/>
            <person name="Jogler M."/>
            <person name="Boedeker C."/>
            <person name="Pinto D."/>
            <person name="Vollmers J."/>
            <person name="Rivas-Marin E."/>
            <person name="Kohn T."/>
            <person name="Peeters S.H."/>
            <person name="Heuer A."/>
            <person name="Rast P."/>
            <person name="Oberbeckmann S."/>
            <person name="Bunk B."/>
            <person name="Jeske O."/>
            <person name="Meyerdierks A."/>
            <person name="Storesund J.E."/>
            <person name="Kallscheuer N."/>
            <person name="Luecker S."/>
            <person name="Lage O.M."/>
            <person name="Pohl T."/>
            <person name="Merkel B.J."/>
            <person name="Hornburger P."/>
            <person name="Mueller R.-W."/>
            <person name="Bruemmer F."/>
            <person name="Labrenz M."/>
            <person name="Spormann A.M."/>
            <person name="Op den Camp H."/>
            <person name="Overmann J."/>
            <person name="Amann R."/>
            <person name="Jetten M.S.M."/>
            <person name="Mascher T."/>
            <person name="Medema M.H."/>
            <person name="Devos D.P."/>
            <person name="Kaster A.-K."/>
            <person name="Ovreas L."/>
            <person name="Rohde M."/>
            <person name="Galperin M.Y."/>
            <person name="Jogler C."/>
        </authorList>
    </citation>
    <scope>NUCLEOTIDE SEQUENCE [LARGE SCALE GENOMIC DNA]</scope>
    <source>
        <strain evidence="1 2">Enr17</strain>
    </source>
</reference>
<dbReference type="KEGG" id="gfm:Enr17x_43470"/>
<organism evidence="1 2">
    <name type="scientific">Gimesia fumaroli</name>
    <dbReference type="NCBI Taxonomy" id="2527976"/>
    <lineage>
        <taxon>Bacteria</taxon>
        <taxon>Pseudomonadati</taxon>
        <taxon>Planctomycetota</taxon>
        <taxon>Planctomycetia</taxon>
        <taxon>Planctomycetales</taxon>
        <taxon>Planctomycetaceae</taxon>
        <taxon>Gimesia</taxon>
    </lineage>
</organism>
<keyword evidence="2" id="KW-1185">Reference proteome</keyword>
<dbReference type="RefSeq" id="WP_145311628.1">
    <property type="nucleotide sequence ID" value="NZ_CP037452.1"/>
</dbReference>